<keyword evidence="3" id="KW-1185">Reference proteome</keyword>
<accession>A0A074VD91</accession>
<dbReference type="Pfam" id="PF00226">
    <property type="entry name" value="DnaJ"/>
    <property type="match status" value="1"/>
</dbReference>
<evidence type="ECO:0000259" key="1">
    <source>
        <dbReference type="PROSITE" id="PS50076"/>
    </source>
</evidence>
<dbReference type="SUPFAM" id="SSF46565">
    <property type="entry name" value="Chaperone J-domain"/>
    <property type="match status" value="1"/>
</dbReference>
<dbReference type="CDD" id="cd06257">
    <property type="entry name" value="DnaJ"/>
    <property type="match status" value="1"/>
</dbReference>
<dbReference type="RefSeq" id="XP_040875653.1">
    <property type="nucleotide sequence ID" value="XM_041023474.1"/>
</dbReference>
<sequence>MPPNKDPYEILGLQPGASESEIKKAWQKASLEHHPDRNPHPDSTQRIQEINNAYEILSDPEKRKKYEPIGQ</sequence>
<dbReference type="SMART" id="SM00271">
    <property type="entry name" value="DnaJ"/>
    <property type="match status" value="1"/>
</dbReference>
<dbReference type="HOGENOM" id="CLU_017633_18_0_1"/>
<dbReference type="PRINTS" id="PR00625">
    <property type="entry name" value="JDOMAIN"/>
</dbReference>
<proteinExistence type="predicted"/>
<dbReference type="PANTHER" id="PTHR24074">
    <property type="entry name" value="CO-CHAPERONE PROTEIN DJLA"/>
    <property type="match status" value="1"/>
</dbReference>
<dbReference type="Gene3D" id="1.10.287.110">
    <property type="entry name" value="DnaJ domain"/>
    <property type="match status" value="1"/>
</dbReference>
<dbReference type="InterPro" id="IPR036869">
    <property type="entry name" value="J_dom_sf"/>
</dbReference>
<dbReference type="PROSITE" id="PS50076">
    <property type="entry name" value="DNAJ_2"/>
    <property type="match status" value="1"/>
</dbReference>
<dbReference type="EMBL" id="KL584853">
    <property type="protein sequence ID" value="KEQ58630.1"/>
    <property type="molecule type" value="Genomic_DNA"/>
</dbReference>
<evidence type="ECO:0000313" key="3">
    <source>
        <dbReference type="Proteomes" id="UP000030672"/>
    </source>
</evidence>
<organism evidence="2 3">
    <name type="scientific">Aureobasidium melanogenum (strain CBS 110374)</name>
    <name type="common">Aureobasidium pullulans var. melanogenum</name>
    <dbReference type="NCBI Taxonomy" id="1043003"/>
    <lineage>
        <taxon>Eukaryota</taxon>
        <taxon>Fungi</taxon>
        <taxon>Dikarya</taxon>
        <taxon>Ascomycota</taxon>
        <taxon>Pezizomycotina</taxon>
        <taxon>Dothideomycetes</taxon>
        <taxon>Dothideomycetidae</taxon>
        <taxon>Dothideales</taxon>
        <taxon>Saccotheciaceae</taxon>
        <taxon>Aureobasidium</taxon>
    </lineage>
</organism>
<gene>
    <name evidence="2" type="ORF">M437DRAFT_58892</name>
</gene>
<keyword evidence="2" id="KW-0346">Stress response</keyword>
<dbReference type="InterPro" id="IPR001623">
    <property type="entry name" value="DnaJ_domain"/>
</dbReference>
<feature type="domain" description="J" evidence="1">
    <location>
        <begin position="6"/>
        <end position="70"/>
    </location>
</feature>
<dbReference type="STRING" id="1043003.A0A074VD91"/>
<dbReference type="Proteomes" id="UP000030672">
    <property type="component" value="Unassembled WGS sequence"/>
</dbReference>
<dbReference type="GeneID" id="63916847"/>
<protein>
    <submittedName>
        <fullName evidence="2">Heat shock protein DnaJ</fullName>
    </submittedName>
</protein>
<evidence type="ECO:0000313" key="2">
    <source>
        <dbReference type="EMBL" id="KEQ58630.1"/>
    </source>
</evidence>
<dbReference type="InterPro" id="IPR050817">
    <property type="entry name" value="DjlA_DnaK_co-chaperone"/>
</dbReference>
<dbReference type="AlphaFoldDB" id="A0A074VD91"/>
<reference evidence="2 3" key="1">
    <citation type="journal article" date="2014" name="BMC Genomics">
        <title>Genome sequencing of four Aureobasidium pullulans varieties: biotechnological potential, stress tolerance, and description of new species.</title>
        <authorList>
            <person name="Gostin Ar C."/>
            <person name="Ohm R.A."/>
            <person name="Kogej T."/>
            <person name="Sonjak S."/>
            <person name="Turk M."/>
            <person name="Zajc J."/>
            <person name="Zalar P."/>
            <person name="Grube M."/>
            <person name="Sun H."/>
            <person name="Han J."/>
            <person name="Sharma A."/>
            <person name="Chiniquy J."/>
            <person name="Ngan C.Y."/>
            <person name="Lipzen A."/>
            <person name="Barry K."/>
            <person name="Grigoriev I.V."/>
            <person name="Gunde-Cimerman N."/>
        </authorList>
    </citation>
    <scope>NUCLEOTIDE SEQUENCE [LARGE SCALE GENOMIC DNA]</scope>
    <source>
        <strain evidence="2 3">CBS 110374</strain>
    </source>
</reference>
<feature type="non-terminal residue" evidence="2">
    <location>
        <position position="71"/>
    </location>
</feature>
<name>A0A074VD91_AURM1</name>